<dbReference type="InterPro" id="IPR036849">
    <property type="entry name" value="Enolase-like_C_sf"/>
</dbReference>
<dbReference type="Pfam" id="PF02746">
    <property type="entry name" value="MR_MLE_N"/>
    <property type="match status" value="1"/>
</dbReference>
<feature type="region of interest" description="Disordered" evidence="4">
    <location>
        <begin position="1"/>
        <end position="22"/>
    </location>
</feature>
<gene>
    <name evidence="6" type="primary">mdlA</name>
    <name evidence="6" type="ORF">LF1_36420</name>
</gene>
<dbReference type="InterPro" id="IPR013342">
    <property type="entry name" value="Mandelate_racemase_C"/>
</dbReference>
<dbReference type="EC" id="5.1.2.2" evidence="6"/>
<evidence type="ECO:0000256" key="1">
    <source>
        <dbReference type="ARBA" id="ARBA00001946"/>
    </source>
</evidence>
<sequence>MSTSINSDHAARLPAVPMPGNSAGNQYHEPAKIESIVTRLFCVPLPEVLSDAKHGDHTHFQLVTATITLGDGSVGTGYTYTGGKGGHAIKAMIQHDLAPALIGKDGTAVEKVNDFMEWHIHYVGRGGIASFAMSAIDIALWDIRCKQAGEPLWKMAGGAGKDCLAYCGGIDLMFPLDKLLNQIRGYLAKGINAVKIKIGRENLDEDIERIKAVRELIGPNIKFMVDANYSLTVDQAIEAATRFKPYDIAWFEEPTIPDDYQGYARIAEATGMPLAMGENLHTIHEFGYALEQSKLSFIQPDASNCGGITGWLAAAQLSRKYNIPVCSHGMQELHVSLVSAQSNGGWLEVHSFPIDQYTTRPLVVENSRAVAPDDPGTGVTFDWAKLLPYEQK</sequence>
<dbReference type="EMBL" id="VRLW01000001">
    <property type="protein sequence ID" value="KAA1261098.1"/>
    <property type="molecule type" value="Genomic_DNA"/>
</dbReference>
<dbReference type="PANTHER" id="PTHR13794">
    <property type="entry name" value="ENOLASE SUPERFAMILY, MANDELATE RACEMASE"/>
    <property type="match status" value="1"/>
</dbReference>
<dbReference type="GO" id="GO:0000287">
    <property type="term" value="F:magnesium ion binding"/>
    <property type="evidence" value="ECO:0007669"/>
    <property type="project" value="TreeGrafter"/>
</dbReference>
<evidence type="ECO:0000313" key="7">
    <source>
        <dbReference type="Proteomes" id="UP000322699"/>
    </source>
</evidence>
<dbReference type="GO" id="GO:0016836">
    <property type="term" value="F:hydro-lyase activity"/>
    <property type="evidence" value="ECO:0007669"/>
    <property type="project" value="TreeGrafter"/>
</dbReference>
<dbReference type="Pfam" id="PF13378">
    <property type="entry name" value="MR_MLE_C"/>
    <property type="match status" value="1"/>
</dbReference>
<dbReference type="SFLD" id="SFLDF00557">
    <property type="entry name" value="3_6-anhydro-alpha-L-galactonat"/>
    <property type="match status" value="1"/>
</dbReference>
<proteinExistence type="predicted"/>
<organism evidence="6 7">
    <name type="scientific">Rubripirellula obstinata</name>
    <dbReference type="NCBI Taxonomy" id="406547"/>
    <lineage>
        <taxon>Bacteria</taxon>
        <taxon>Pseudomonadati</taxon>
        <taxon>Planctomycetota</taxon>
        <taxon>Planctomycetia</taxon>
        <taxon>Pirellulales</taxon>
        <taxon>Pirellulaceae</taxon>
        <taxon>Rubripirellula</taxon>
    </lineage>
</organism>
<keyword evidence="6" id="KW-0413">Isomerase</keyword>
<dbReference type="SUPFAM" id="SSF51604">
    <property type="entry name" value="Enolase C-terminal domain-like"/>
    <property type="match status" value="1"/>
</dbReference>
<evidence type="ECO:0000256" key="3">
    <source>
        <dbReference type="ARBA" id="ARBA00022842"/>
    </source>
</evidence>
<keyword evidence="3" id="KW-0460">Magnesium</keyword>
<dbReference type="AlphaFoldDB" id="A0A5B1CJ28"/>
<dbReference type="InterPro" id="IPR034382">
    <property type="entry name" value="AHGA_cycloisomerase"/>
</dbReference>
<dbReference type="InterPro" id="IPR013341">
    <property type="entry name" value="Mandelate_racemase_N_dom"/>
</dbReference>
<dbReference type="InterPro" id="IPR029065">
    <property type="entry name" value="Enolase_C-like"/>
</dbReference>
<keyword evidence="2" id="KW-0479">Metal-binding</keyword>
<dbReference type="Gene3D" id="3.20.20.120">
    <property type="entry name" value="Enolase-like C-terminal domain"/>
    <property type="match status" value="1"/>
</dbReference>
<dbReference type="SFLD" id="SFLDG00179">
    <property type="entry name" value="mandelate_racemase"/>
    <property type="match status" value="1"/>
</dbReference>
<protein>
    <submittedName>
        <fullName evidence="6">Mandelate racemase</fullName>
        <ecNumber evidence="6">5.1.2.2</ecNumber>
    </submittedName>
</protein>
<keyword evidence="7" id="KW-1185">Reference proteome</keyword>
<dbReference type="PANTHER" id="PTHR13794:SF58">
    <property type="entry name" value="MITOCHONDRIAL ENOLASE SUPERFAMILY MEMBER 1"/>
    <property type="match status" value="1"/>
</dbReference>
<dbReference type="SUPFAM" id="SSF54826">
    <property type="entry name" value="Enolase N-terminal domain-like"/>
    <property type="match status" value="1"/>
</dbReference>
<reference evidence="6 7" key="1">
    <citation type="submission" date="2019-08" db="EMBL/GenBank/DDBJ databases">
        <title>Deep-cultivation of Planctomycetes and their phenomic and genomic characterization uncovers novel biology.</title>
        <authorList>
            <person name="Wiegand S."/>
            <person name="Jogler M."/>
            <person name="Boedeker C."/>
            <person name="Pinto D."/>
            <person name="Vollmers J."/>
            <person name="Rivas-Marin E."/>
            <person name="Kohn T."/>
            <person name="Peeters S.H."/>
            <person name="Heuer A."/>
            <person name="Rast P."/>
            <person name="Oberbeckmann S."/>
            <person name="Bunk B."/>
            <person name="Jeske O."/>
            <person name="Meyerdierks A."/>
            <person name="Storesund J.E."/>
            <person name="Kallscheuer N."/>
            <person name="Luecker S."/>
            <person name="Lage O.M."/>
            <person name="Pohl T."/>
            <person name="Merkel B.J."/>
            <person name="Hornburger P."/>
            <person name="Mueller R.-W."/>
            <person name="Bruemmer F."/>
            <person name="Labrenz M."/>
            <person name="Spormann A.M."/>
            <person name="Op Den Camp H."/>
            <person name="Overmann J."/>
            <person name="Amann R."/>
            <person name="Jetten M.S.M."/>
            <person name="Mascher T."/>
            <person name="Medema M.H."/>
            <person name="Devos D.P."/>
            <person name="Kaster A.-K."/>
            <person name="Ovreas L."/>
            <person name="Rohde M."/>
            <person name="Galperin M.Y."/>
            <person name="Jogler C."/>
        </authorList>
    </citation>
    <scope>NUCLEOTIDE SEQUENCE [LARGE SCALE GENOMIC DNA]</scope>
    <source>
        <strain evidence="6 7">LF1</strain>
    </source>
</reference>
<dbReference type="SFLD" id="SFLDS00001">
    <property type="entry name" value="Enolase"/>
    <property type="match status" value="1"/>
</dbReference>
<dbReference type="GO" id="GO:0019388">
    <property type="term" value="P:galactose catabolic process"/>
    <property type="evidence" value="ECO:0007669"/>
    <property type="project" value="InterPro"/>
</dbReference>
<comment type="caution">
    <text evidence="6">The sequence shown here is derived from an EMBL/GenBank/DDBJ whole genome shotgun (WGS) entry which is preliminary data.</text>
</comment>
<feature type="domain" description="Mandelate racemase/muconate lactonizing enzyme C-terminal" evidence="5">
    <location>
        <begin position="176"/>
        <end position="273"/>
    </location>
</feature>
<evidence type="ECO:0000259" key="5">
    <source>
        <dbReference type="SMART" id="SM00922"/>
    </source>
</evidence>
<dbReference type="Proteomes" id="UP000322699">
    <property type="component" value="Unassembled WGS sequence"/>
</dbReference>
<dbReference type="InterPro" id="IPR029017">
    <property type="entry name" value="Enolase-like_N"/>
</dbReference>
<dbReference type="RefSeq" id="WP_276526177.1">
    <property type="nucleotide sequence ID" value="NZ_LWSK01000003.1"/>
</dbReference>
<name>A0A5B1CJ28_9BACT</name>
<dbReference type="GO" id="GO:0018838">
    <property type="term" value="F:mandelate racemase activity"/>
    <property type="evidence" value="ECO:0007669"/>
    <property type="project" value="UniProtKB-EC"/>
</dbReference>
<comment type="cofactor">
    <cofactor evidence="1">
        <name>Mg(2+)</name>
        <dbReference type="ChEBI" id="CHEBI:18420"/>
    </cofactor>
</comment>
<dbReference type="InterPro" id="IPR046945">
    <property type="entry name" value="RHMD-like"/>
</dbReference>
<evidence type="ECO:0000313" key="6">
    <source>
        <dbReference type="EMBL" id="KAA1261098.1"/>
    </source>
</evidence>
<dbReference type="CDD" id="cd03316">
    <property type="entry name" value="MR_like"/>
    <property type="match status" value="1"/>
</dbReference>
<accession>A0A5B1CJ28</accession>
<evidence type="ECO:0000256" key="4">
    <source>
        <dbReference type="SAM" id="MobiDB-lite"/>
    </source>
</evidence>
<dbReference type="SMART" id="SM00922">
    <property type="entry name" value="MR_MLE"/>
    <property type="match status" value="1"/>
</dbReference>
<dbReference type="Gene3D" id="3.30.390.10">
    <property type="entry name" value="Enolase-like, N-terminal domain"/>
    <property type="match status" value="1"/>
</dbReference>
<evidence type="ECO:0000256" key="2">
    <source>
        <dbReference type="ARBA" id="ARBA00022723"/>
    </source>
</evidence>